<evidence type="ECO:0000256" key="1">
    <source>
        <dbReference type="RuleBase" id="RU000716"/>
    </source>
</evidence>
<keyword evidence="1" id="KW-0804">Transcription</keyword>
<dbReference type="InterPro" id="IPR036388">
    <property type="entry name" value="WH-like_DNA-bd_sf"/>
</dbReference>
<comment type="similarity">
    <text evidence="1">Belongs to the sigma-70 factor family. ECF subfamily.</text>
</comment>
<sequence length="416" mass="45515">MESARIIAVVARMLRGVGEAEEIAQDALVAAMEKWPETGTPDNPAAWLMAVAKNRALDLLRHRQLQQDKEFELTYEIEGQLQDTVPDVALSVEQALDDNIGDDLLRLVFISCHPLLSMEARVALTLRLLGGLTTDEIARAFFVPEPTVAQRIVRAKRTLAEAKVPFDVPRGPELGERLAAVLQVIYLIYNEGYAASAGADWMRPTLCEEALRLGRVLAGLAPLEPEVHGLAALMEIQSSRMRARVDTQGNPVLLLDQDRSRWDQLLIRRGLAALARAEALCTRQQRGLGPYALQAAIAACHARARRAADTDWGRIAALYDGLAQLAPSPVVELNRAVALSMAFGPETGLEVADTLLDEPALKNYHLLPSVRGDFLFKLGRIAEARGEFERAAALAQNQRERDLLLARAAACVPALP</sequence>
<dbReference type="Pfam" id="PF08281">
    <property type="entry name" value="Sigma70_r4_2"/>
    <property type="match status" value="1"/>
</dbReference>
<dbReference type="InterPro" id="IPR014284">
    <property type="entry name" value="RNA_pol_sigma-70_dom"/>
</dbReference>
<dbReference type="GO" id="GO:0006352">
    <property type="term" value="P:DNA-templated transcription initiation"/>
    <property type="evidence" value="ECO:0007669"/>
    <property type="project" value="InterPro"/>
</dbReference>
<keyword evidence="1" id="KW-0238">DNA-binding</keyword>
<dbReference type="NCBIfam" id="TIGR02937">
    <property type="entry name" value="sigma70-ECF"/>
    <property type="match status" value="1"/>
</dbReference>
<dbReference type="Gene3D" id="1.10.1740.10">
    <property type="match status" value="1"/>
</dbReference>
<feature type="domain" description="DUF6596" evidence="4">
    <location>
        <begin position="177"/>
        <end position="277"/>
    </location>
</feature>
<dbReference type="InterPro" id="IPR013249">
    <property type="entry name" value="RNA_pol_sigma70_r4_t2"/>
</dbReference>
<dbReference type="PROSITE" id="PS01063">
    <property type="entry name" value="SIGMA70_ECF"/>
    <property type="match status" value="1"/>
</dbReference>
<dbReference type="SUPFAM" id="SSF88659">
    <property type="entry name" value="Sigma3 and sigma4 domains of RNA polymerase sigma factors"/>
    <property type="match status" value="1"/>
</dbReference>
<dbReference type="SUPFAM" id="SSF88946">
    <property type="entry name" value="Sigma2 domain of RNA polymerase sigma factors"/>
    <property type="match status" value="1"/>
</dbReference>
<dbReference type="PANTHER" id="PTHR47756:SF1">
    <property type="entry name" value="BLL0085 PROTEIN"/>
    <property type="match status" value="1"/>
</dbReference>
<organism evidence="5 6">
    <name type="scientific">Pseudoduganella rivuli</name>
    <dbReference type="NCBI Taxonomy" id="2666085"/>
    <lineage>
        <taxon>Bacteria</taxon>
        <taxon>Pseudomonadati</taxon>
        <taxon>Pseudomonadota</taxon>
        <taxon>Betaproteobacteria</taxon>
        <taxon>Burkholderiales</taxon>
        <taxon>Oxalobacteraceae</taxon>
        <taxon>Telluria group</taxon>
        <taxon>Pseudoduganella</taxon>
    </lineage>
</organism>
<gene>
    <name evidence="5" type="ORF">GJ700_29645</name>
</gene>
<dbReference type="Pfam" id="PF20239">
    <property type="entry name" value="DUF6596"/>
    <property type="match status" value="1"/>
</dbReference>
<dbReference type="EMBL" id="WKJJ01000025">
    <property type="protein sequence ID" value="MRV75884.1"/>
    <property type="molecule type" value="Genomic_DNA"/>
</dbReference>
<dbReference type="InterPro" id="IPR007627">
    <property type="entry name" value="RNA_pol_sigma70_r2"/>
</dbReference>
<dbReference type="Gene3D" id="1.10.10.10">
    <property type="entry name" value="Winged helix-like DNA-binding domain superfamily/Winged helix DNA-binding domain"/>
    <property type="match status" value="1"/>
</dbReference>
<name>A0A7X2LXG1_9BURK</name>
<dbReference type="PANTHER" id="PTHR47756">
    <property type="entry name" value="BLL6612 PROTEIN-RELATED"/>
    <property type="match status" value="1"/>
</dbReference>
<reference evidence="5 6" key="1">
    <citation type="submission" date="2019-11" db="EMBL/GenBank/DDBJ databases">
        <title>Novel species isolated from a subtropical stream in China.</title>
        <authorList>
            <person name="Lu H."/>
        </authorList>
    </citation>
    <scope>NUCLEOTIDE SEQUENCE [LARGE SCALE GENOMIC DNA]</scope>
    <source>
        <strain evidence="5 6">FT92W</strain>
    </source>
</reference>
<comment type="caution">
    <text evidence="5">The sequence shown here is derived from an EMBL/GenBank/DDBJ whole genome shotgun (WGS) entry which is preliminary data.</text>
</comment>
<dbReference type="InterPro" id="IPR000838">
    <property type="entry name" value="RNA_pol_sigma70_ECF_CS"/>
</dbReference>
<dbReference type="Pfam" id="PF04542">
    <property type="entry name" value="Sigma70_r2"/>
    <property type="match status" value="1"/>
</dbReference>
<dbReference type="InterPro" id="IPR046531">
    <property type="entry name" value="DUF6596"/>
</dbReference>
<evidence type="ECO:0000313" key="5">
    <source>
        <dbReference type="EMBL" id="MRV75884.1"/>
    </source>
</evidence>
<accession>A0A7X2LXG1</accession>
<keyword evidence="1" id="KW-0731">Sigma factor</keyword>
<dbReference type="InterPro" id="IPR013324">
    <property type="entry name" value="RNA_pol_sigma_r3/r4-like"/>
</dbReference>
<keyword evidence="6" id="KW-1185">Reference proteome</keyword>
<dbReference type="GO" id="GO:0016987">
    <property type="term" value="F:sigma factor activity"/>
    <property type="evidence" value="ECO:0007669"/>
    <property type="project" value="UniProtKB-KW"/>
</dbReference>
<proteinExistence type="inferred from homology"/>
<protein>
    <recommendedName>
        <fullName evidence="1">RNA polymerase sigma factor</fullName>
    </recommendedName>
</protein>
<evidence type="ECO:0000313" key="6">
    <source>
        <dbReference type="Proteomes" id="UP000446768"/>
    </source>
</evidence>
<evidence type="ECO:0000259" key="4">
    <source>
        <dbReference type="Pfam" id="PF20239"/>
    </source>
</evidence>
<dbReference type="GO" id="GO:0003677">
    <property type="term" value="F:DNA binding"/>
    <property type="evidence" value="ECO:0007669"/>
    <property type="project" value="UniProtKB-KW"/>
</dbReference>
<feature type="domain" description="RNA polymerase sigma factor 70 region 4 type 2" evidence="3">
    <location>
        <begin position="111"/>
        <end position="159"/>
    </location>
</feature>
<dbReference type="AlphaFoldDB" id="A0A7X2LXG1"/>
<evidence type="ECO:0000259" key="3">
    <source>
        <dbReference type="Pfam" id="PF08281"/>
    </source>
</evidence>
<keyword evidence="1" id="KW-0805">Transcription regulation</keyword>
<feature type="domain" description="RNA polymerase sigma-70 region 2" evidence="2">
    <location>
        <begin position="5"/>
        <end position="64"/>
    </location>
</feature>
<dbReference type="InterPro" id="IPR013325">
    <property type="entry name" value="RNA_pol_sigma_r2"/>
</dbReference>
<evidence type="ECO:0000259" key="2">
    <source>
        <dbReference type="Pfam" id="PF04542"/>
    </source>
</evidence>
<dbReference type="Proteomes" id="UP000446768">
    <property type="component" value="Unassembled WGS sequence"/>
</dbReference>